<dbReference type="STRING" id="75913.A0A0K0FCQ6"/>
<comment type="function">
    <text evidence="9">Orphan nuclear receptor.</text>
</comment>
<comment type="subcellular location">
    <subcellularLocation>
        <location evidence="10">Nucleus</location>
    </subcellularLocation>
</comment>
<dbReference type="SMART" id="SM00399">
    <property type="entry name" value="ZnF_C4"/>
    <property type="match status" value="1"/>
</dbReference>
<keyword evidence="5 10" id="KW-0238">DNA-binding</keyword>
<evidence type="ECO:0000313" key="15">
    <source>
        <dbReference type="WBParaSite" id="SVE_0662100.1"/>
    </source>
</evidence>
<evidence type="ECO:0000256" key="1">
    <source>
        <dbReference type="ARBA" id="ARBA00022723"/>
    </source>
</evidence>
<feature type="region of interest" description="Disordered" evidence="11">
    <location>
        <begin position="1"/>
        <end position="37"/>
    </location>
</feature>
<evidence type="ECO:0000256" key="3">
    <source>
        <dbReference type="ARBA" id="ARBA00022833"/>
    </source>
</evidence>
<dbReference type="InterPro" id="IPR013088">
    <property type="entry name" value="Znf_NHR/GATA"/>
</dbReference>
<evidence type="ECO:0000256" key="8">
    <source>
        <dbReference type="ARBA" id="ARBA00023242"/>
    </source>
</evidence>
<dbReference type="SUPFAM" id="SSF48508">
    <property type="entry name" value="Nuclear receptor ligand-binding domain"/>
    <property type="match status" value="1"/>
</dbReference>
<name>A0A0K0FCQ6_STRVS</name>
<dbReference type="InterPro" id="IPR035500">
    <property type="entry name" value="NHR-like_dom_sf"/>
</dbReference>
<evidence type="ECO:0000259" key="13">
    <source>
        <dbReference type="PROSITE" id="PS51843"/>
    </source>
</evidence>
<dbReference type="InterPro" id="IPR052496">
    <property type="entry name" value="Orphan_Nuclear_Rcpt"/>
</dbReference>
<dbReference type="GO" id="GO:0008270">
    <property type="term" value="F:zinc ion binding"/>
    <property type="evidence" value="ECO:0007669"/>
    <property type="project" value="UniProtKB-KW"/>
</dbReference>
<dbReference type="WBParaSite" id="SVE_0662100.1">
    <property type="protein sequence ID" value="SVE_0662100.1"/>
    <property type="gene ID" value="SVE_0662100"/>
</dbReference>
<feature type="domain" description="NR LBD" evidence="13">
    <location>
        <begin position="202"/>
        <end position="447"/>
    </location>
</feature>
<organism evidence="14 15">
    <name type="scientific">Strongyloides venezuelensis</name>
    <name type="common">Threadworm</name>
    <dbReference type="NCBI Taxonomy" id="75913"/>
    <lineage>
        <taxon>Eukaryota</taxon>
        <taxon>Metazoa</taxon>
        <taxon>Ecdysozoa</taxon>
        <taxon>Nematoda</taxon>
        <taxon>Chromadorea</taxon>
        <taxon>Rhabditida</taxon>
        <taxon>Tylenchina</taxon>
        <taxon>Panagrolaimomorpha</taxon>
        <taxon>Strongyloidoidea</taxon>
        <taxon>Strongyloididae</taxon>
        <taxon>Strongyloides</taxon>
    </lineage>
</organism>
<dbReference type="GO" id="GO:0003700">
    <property type="term" value="F:DNA-binding transcription factor activity"/>
    <property type="evidence" value="ECO:0007669"/>
    <property type="project" value="InterPro"/>
</dbReference>
<dbReference type="Proteomes" id="UP000035680">
    <property type="component" value="Unassembled WGS sequence"/>
</dbReference>
<dbReference type="PRINTS" id="PR00398">
    <property type="entry name" value="STRDHORMONER"/>
</dbReference>
<accession>A0A0K0FCQ6</accession>
<keyword evidence="6 10" id="KW-0804">Transcription</keyword>
<dbReference type="Gene3D" id="1.10.565.10">
    <property type="entry name" value="Retinoid X Receptor"/>
    <property type="match status" value="1"/>
</dbReference>
<dbReference type="PANTHER" id="PTHR47519">
    <property type="entry name" value="NUCLEAR HORMONE RECEPTOR FAMILY MEMBER NHR-31-RELATED"/>
    <property type="match status" value="1"/>
</dbReference>
<sequence length="477" mass="54556">MASGARPPSNQRSESVSSKSKTRKLEMSGKNFSNQSLPNNEETFPEVCVVCGDRACSHYYYGVAACHGCKCFFWRSVKSGTEYKCRYNKNCDIRISRRSACRYCRFQRCLNVGMQVESVRSVYNKNYSNKNQKKEIDKRFVPYNGGEEIVKREHILSPSYNNFDNDISENTSLPINHDILKYERNDYLDQLLNLKRIIENGTNDNSMNNEVVSLKDIFINPSLLNYFRQPTNYCVKLKTAKTDEINFSGRISLTMAIDWVQGIKVWNKNISYENALNILRASFPSLTIIDIIFNSCKATKDESLLCLPNGITVSKHECIAPNFWINNNIVLNILEKLSPLMVKLNVSEAEFVLLKALIVFQPYISGKSDETITETTNFRENIESLLYNECYNHSGNMGKAANRFASLLSLLGTILLLARDIEDHIKIYQSFGNHKIDLLFIELFGDIFGLNGVQHNFCKSDLKQYQISMPQMEIGVS</sequence>
<keyword evidence="8 10" id="KW-0539">Nucleus</keyword>
<dbReference type="InterPro" id="IPR001723">
    <property type="entry name" value="Nuclear_hrmn_rcpt"/>
</dbReference>
<evidence type="ECO:0000256" key="10">
    <source>
        <dbReference type="RuleBase" id="RU004334"/>
    </source>
</evidence>
<dbReference type="SUPFAM" id="SSF57716">
    <property type="entry name" value="Glucocorticoid receptor-like (DNA-binding domain)"/>
    <property type="match status" value="1"/>
</dbReference>
<feature type="compositionally biased region" description="Polar residues" evidence="11">
    <location>
        <begin position="8"/>
        <end position="19"/>
    </location>
</feature>
<protein>
    <submittedName>
        <fullName evidence="15">Protein ultraspiracle (inferred by orthology to a D. melanogaster protein)</fullName>
    </submittedName>
</protein>
<evidence type="ECO:0000256" key="4">
    <source>
        <dbReference type="ARBA" id="ARBA00023015"/>
    </source>
</evidence>
<dbReference type="Gene3D" id="3.30.50.10">
    <property type="entry name" value="Erythroid Transcription Factor GATA-1, subunit A"/>
    <property type="match status" value="1"/>
</dbReference>
<evidence type="ECO:0000256" key="6">
    <source>
        <dbReference type="ARBA" id="ARBA00023163"/>
    </source>
</evidence>
<evidence type="ECO:0000256" key="2">
    <source>
        <dbReference type="ARBA" id="ARBA00022771"/>
    </source>
</evidence>
<dbReference type="Pfam" id="PF00105">
    <property type="entry name" value="zf-C4"/>
    <property type="match status" value="1"/>
</dbReference>
<feature type="domain" description="Nuclear receptor" evidence="12">
    <location>
        <begin position="45"/>
        <end position="121"/>
    </location>
</feature>
<dbReference type="PROSITE" id="PS00031">
    <property type="entry name" value="NUCLEAR_REC_DBD_1"/>
    <property type="match status" value="1"/>
</dbReference>
<evidence type="ECO:0000313" key="14">
    <source>
        <dbReference type="Proteomes" id="UP000035680"/>
    </source>
</evidence>
<reference evidence="14" key="1">
    <citation type="submission" date="2014-07" db="EMBL/GenBank/DDBJ databases">
        <authorList>
            <person name="Martin A.A"/>
            <person name="De Silva N."/>
        </authorList>
    </citation>
    <scope>NUCLEOTIDE SEQUENCE</scope>
</reference>
<keyword evidence="1 10" id="KW-0479">Metal-binding</keyword>
<dbReference type="SMART" id="SM00430">
    <property type="entry name" value="HOLI"/>
    <property type="match status" value="1"/>
</dbReference>
<keyword evidence="4 10" id="KW-0805">Transcription regulation</keyword>
<comment type="similarity">
    <text evidence="10">Belongs to the nuclear hormone receptor family.</text>
</comment>
<evidence type="ECO:0000256" key="7">
    <source>
        <dbReference type="ARBA" id="ARBA00023170"/>
    </source>
</evidence>
<keyword evidence="2 10" id="KW-0863">Zinc-finger</keyword>
<dbReference type="Pfam" id="PF00104">
    <property type="entry name" value="Hormone_recep"/>
    <property type="match status" value="1"/>
</dbReference>
<keyword evidence="7 10" id="KW-0675">Receptor</keyword>
<dbReference type="PROSITE" id="PS51843">
    <property type="entry name" value="NR_LBD"/>
    <property type="match status" value="1"/>
</dbReference>
<dbReference type="InterPro" id="IPR001628">
    <property type="entry name" value="Znf_hrmn_rcpt"/>
</dbReference>
<dbReference type="GO" id="GO:0043565">
    <property type="term" value="F:sequence-specific DNA binding"/>
    <property type="evidence" value="ECO:0007669"/>
    <property type="project" value="InterPro"/>
</dbReference>
<dbReference type="InterPro" id="IPR000536">
    <property type="entry name" value="Nucl_hrmn_rcpt_lig-bd"/>
</dbReference>
<dbReference type="AlphaFoldDB" id="A0A0K0FCQ6"/>
<proteinExistence type="inferred from homology"/>
<keyword evidence="3 10" id="KW-0862">Zinc</keyword>
<dbReference type="GO" id="GO:0005634">
    <property type="term" value="C:nucleus"/>
    <property type="evidence" value="ECO:0007669"/>
    <property type="project" value="UniProtKB-SubCell"/>
</dbReference>
<dbReference type="PROSITE" id="PS51030">
    <property type="entry name" value="NUCLEAR_REC_DBD_2"/>
    <property type="match status" value="1"/>
</dbReference>
<evidence type="ECO:0000256" key="9">
    <source>
        <dbReference type="ARBA" id="ARBA00037512"/>
    </source>
</evidence>
<reference evidence="15" key="2">
    <citation type="submission" date="2015-08" db="UniProtKB">
        <authorList>
            <consortium name="WormBaseParasite"/>
        </authorList>
    </citation>
    <scope>IDENTIFICATION</scope>
</reference>
<dbReference type="PANTHER" id="PTHR47519:SF2">
    <property type="entry name" value="NUCLEAR HORMONE RECEPTOR FAMILY MEMBER NHR-97"/>
    <property type="match status" value="1"/>
</dbReference>
<keyword evidence="14" id="KW-1185">Reference proteome</keyword>
<evidence type="ECO:0000256" key="5">
    <source>
        <dbReference type="ARBA" id="ARBA00023125"/>
    </source>
</evidence>
<evidence type="ECO:0000259" key="12">
    <source>
        <dbReference type="PROSITE" id="PS51030"/>
    </source>
</evidence>
<evidence type="ECO:0000256" key="11">
    <source>
        <dbReference type="SAM" id="MobiDB-lite"/>
    </source>
</evidence>
<dbReference type="CDD" id="cd06916">
    <property type="entry name" value="NR_DBD_like"/>
    <property type="match status" value="1"/>
</dbReference>
<dbReference type="PRINTS" id="PR00047">
    <property type="entry name" value="STROIDFINGER"/>
</dbReference>